<evidence type="ECO:0000256" key="1">
    <source>
        <dbReference type="SAM" id="MobiDB-lite"/>
    </source>
</evidence>
<dbReference type="Proteomes" id="UP000758856">
    <property type="component" value="Unassembled WGS sequence"/>
</dbReference>
<proteinExistence type="predicted"/>
<sequence>MAKAQKRGNKEAKKPKKVKEPVAAPMTLTRGISASAGKAEKPKKS</sequence>
<comment type="caution">
    <text evidence="2">The sequence shown here is derived from an EMBL/GenBank/DDBJ whole genome shotgun (WGS) entry which is preliminary data.</text>
</comment>
<evidence type="ECO:0000313" key="3">
    <source>
        <dbReference type="Proteomes" id="UP000758856"/>
    </source>
</evidence>
<name>A0ABS2T4W8_9HYPH</name>
<dbReference type="RefSeq" id="WP_204949636.1">
    <property type="nucleotide sequence ID" value="NZ_BSFF01000001.1"/>
</dbReference>
<evidence type="ECO:0000313" key="2">
    <source>
        <dbReference type="EMBL" id="MBM7851233.1"/>
    </source>
</evidence>
<dbReference type="EMBL" id="JAFBCY010000002">
    <property type="protein sequence ID" value="MBM7851233.1"/>
    <property type="molecule type" value="Genomic_DNA"/>
</dbReference>
<accession>A0ABS2T4W8</accession>
<reference evidence="2 3" key="1">
    <citation type="submission" date="2021-01" db="EMBL/GenBank/DDBJ databases">
        <title>Genomic Encyclopedia of Type Strains, Phase IV (KMG-IV): sequencing the most valuable type-strain genomes for metagenomic binning, comparative biology and taxonomic classification.</title>
        <authorList>
            <person name="Goeker M."/>
        </authorList>
    </citation>
    <scope>NUCLEOTIDE SEQUENCE [LARGE SCALE GENOMIC DNA]</scope>
    <source>
        <strain evidence="2 3">DSM 6130</strain>
    </source>
</reference>
<protein>
    <submittedName>
        <fullName evidence="2">Uncharacterized protein</fullName>
    </submittedName>
</protein>
<gene>
    <name evidence="2" type="ORF">JOD31_001458</name>
</gene>
<feature type="compositionally biased region" description="Basic residues" evidence="1">
    <location>
        <begin position="1"/>
        <end position="17"/>
    </location>
</feature>
<keyword evidence="3" id="KW-1185">Reference proteome</keyword>
<feature type="region of interest" description="Disordered" evidence="1">
    <location>
        <begin position="1"/>
        <end position="45"/>
    </location>
</feature>
<organism evidence="2 3">
    <name type="scientific">Methylopila capsulata</name>
    <dbReference type="NCBI Taxonomy" id="61654"/>
    <lineage>
        <taxon>Bacteria</taxon>
        <taxon>Pseudomonadati</taxon>
        <taxon>Pseudomonadota</taxon>
        <taxon>Alphaproteobacteria</taxon>
        <taxon>Hyphomicrobiales</taxon>
        <taxon>Methylopilaceae</taxon>
        <taxon>Methylopila</taxon>
    </lineage>
</organism>